<protein>
    <submittedName>
        <fullName evidence="1">Uncharacterized protein</fullName>
    </submittedName>
</protein>
<name>M4ZZQ1_9BRAD</name>
<dbReference type="Proteomes" id="UP000011841">
    <property type="component" value="Chromosome"/>
</dbReference>
<dbReference type="STRING" id="1245469.S58_60090"/>
<proteinExistence type="predicted"/>
<accession>M4ZZQ1</accession>
<keyword evidence="2" id="KW-1185">Reference proteome</keyword>
<organism evidence="1 2">
    <name type="scientific">Bradyrhizobium oligotrophicum S58</name>
    <dbReference type="NCBI Taxonomy" id="1245469"/>
    <lineage>
        <taxon>Bacteria</taxon>
        <taxon>Pseudomonadati</taxon>
        <taxon>Pseudomonadota</taxon>
        <taxon>Alphaproteobacteria</taxon>
        <taxon>Hyphomicrobiales</taxon>
        <taxon>Nitrobacteraceae</taxon>
        <taxon>Bradyrhizobium</taxon>
    </lineage>
</organism>
<dbReference type="RefSeq" id="WP_015669070.1">
    <property type="nucleotide sequence ID" value="NC_020453.1"/>
</dbReference>
<dbReference type="AlphaFoldDB" id="M4ZZQ1"/>
<evidence type="ECO:0000313" key="1">
    <source>
        <dbReference type="EMBL" id="BAM91985.1"/>
    </source>
</evidence>
<evidence type="ECO:0000313" key="2">
    <source>
        <dbReference type="Proteomes" id="UP000011841"/>
    </source>
</evidence>
<sequence length="151" mass="16886">MTGKKPVELLAPHARANPTLESAEAEAMFRKFMSGEFSYDEISNRPDSPAYASAEVLATILPLMIDEWLARDDMENFLIYPMLAAVDPEEEGRNWKAERTQELTKLVDHEAVEKILKLVAAARVDPPIPMDELDRIAAFWNSKLGSRGSPA</sequence>
<dbReference type="EMBL" id="AP012603">
    <property type="protein sequence ID" value="BAM91985.1"/>
    <property type="molecule type" value="Genomic_DNA"/>
</dbReference>
<reference evidence="1 2" key="1">
    <citation type="journal article" date="2013" name="Appl. Environ. Microbiol.">
        <title>Genome analysis suggests that the soil oligotrophic bacterium Agromonas oligotrophica (Bradyrhizobium oligotrophicum) is a nitrogen-fixing symbiont of Aeschynomene indica.</title>
        <authorList>
            <person name="Okubo T."/>
            <person name="Fukushima S."/>
            <person name="Itakura M."/>
            <person name="Oshima K."/>
            <person name="Longtonglang A."/>
            <person name="Teaumroong N."/>
            <person name="Mitsui H."/>
            <person name="Hattori M."/>
            <person name="Hattori R."/>
            <person name="Hattori T."/>
            <person name="Minamisawa K."/>
        </authorList>
    </citation>
    <scope>NUCLEOTIDE SEQUENCE [LARGE SCALE GENOMIC DNA]</scope>
    <source>
        <strain evidence="1 2">S58</strain>
    </source>
</reference>
<gene>
    <name evidence="1" type="ORF">S58_60090</name>
</gene>
<dbReference type="GeneID" id="301821081"/>
<dbReference type="KEGG" id="aol:S58_60090"/>
<dbReference type="HOGENOM" id="CLU_1727834_0_0_5"/>